<proteinExistence type="predicted"/>
<dbReference type="InterPro" id="IPR008869">
    <property type="entry name" value="MlaC/ttg2D"/>
</dbReference>
<reference evidence="1 2" key="1">
    <citation type="journal article" date="2013" name="Genome Biol. Evol.">
        <title>Genome evolution and phylogenomic analysis of candidatus kinetoplastibacterium, the betaproteobacterial endosymbionts of strigomonas and angomonas.</title>
        <authorList>
            <person name="Alves J.M."/>
            <person name="Serrano M.G."/>
            <person name="Maia da Silva F."/>
            <person name="Voegtly L.J."/>
            <person name="Matveyev A.V."/>
            <person name="Teixeira M.M."/>
            <person name="Camargo E.P."/>
            <person name="Buck G.A."/>
        </authorList>
    </citation>
    <scope>NUCLEOTIDE SEQUENCE [LARGE SCALE GENOMIC DNA]</scope>
    <source>
        <strain evidence="1 2">TCC290E</strain>
    </source>
</reference>
<protein>
    <submittedName>
        <fullName evidence="1">Toluene tolerance protein</fullName>
    </submittedName>
</protein>
<dbReference type="Gene3D" id="3.10.450.50">
    <property type="match status" value="1"/>
</dbReference>
<dbReference type="Pfam" id="PF05494">
    <property type="entry name" value="MlaC"/>
    <property type="match status" value="1"/>
</dbReference>
<sequence length="211" mass="24377">MFLSSDKNIKKIIFFLYFISIILLPNKSYSQNNNVNNPDNFITNVTNLALIEIQKTIESGINDLESINVVVDNYILPHVDFFKTTKLTAGKNWKTASEEQKKALIKAFRNTLIKTYRSAFSLISKNTKIKVFPYRGEAKSNDAIIKSLIQQSNGKQIQINYRLTKHGNTWKIYDVSIEGMWLIESYRNQFNNEIHSNGINALIEKLNKIHK</sequence>
<dbReference type="PATRIC" id="fig|1208920.3.peg.28"/>
<dbReference type="EMBL" id="CP003805">
    <property type="protein sequence ID" value="AGF48060.1"/>
    <property type="molecule type" value="Genomic_DNA"/>
</dbReference>
<dbReference type="PANTHER" id="PTHR36573">
    <property type="entry name" value="INTERMEMBRANE PHOSPHOLIPID TRANSPORT SYSTEM BINDING PROTEIN MLAC"/>
    <property type="match status" value="1"/>
</dbReference>
<organism evidence="1 2">
    <name type="scientific">Candidatus Kinetoplastidibacterium stringomonadis TCC290E</name>
    <dbReference type="NCBI Taxonomy" id="1208920"/>
    <lineage>
        <taxon>Bacteria</taxon>
        <taxon>Pseudomonadati</taxon>
        <taxon>Pseudomonadota</taxon>
        <taxon>Betaproteobacteria</taxon>
        <taxon>Candidatus Kinetoplastidibacterium</taxon>
    </lineage>
</organism>
<dbReference type="OrthoDB" id="9798905at2"/>
<gene>
    <name evidence="1" type="ORF">CONE_0235</name>
</gene>
<dbReference type="eggNOG" id="COG2854">
    <property type="taxonomic scope" value="Bacteria"/>
</dbReference>
<name>M1M7N6_9PROT</name>
<evidence type="ECO:0000313" key="2">
    <source>
        <dbReference type="Proteomes" id="UP000011541"/>
    </source>
</evidence>
<evidence type="ECO:0000313" key="1">
    <source>
        <dbReference type="EMBL" id="AGF48060.1"/>
    </source>
</evidence>
<dbReference type="Proteomes" id="UP000011541">
    <property type="component" value="Chromosome"/>
</dbReference>
<accession>M1M7N6</accession>
<dbReference type="PIRSF" id="PIRSF004649">
    <property type="entry name" value="MlaC"/>
    <property type="match status" value="1"/>
</dbReference>
<dbReference type="HOGENOM" id="CLU_094502_3_1_4"/>
<dbReference type="PANTHER" id="PTHR36573:SF1">
    <property type="entry name" value="INTERMEMBRANE PHOSPHOLIPID TRANSPORT SYSTEM BINDING PROTEIN MLAC"/>
    <property type="match status" value="1"/>
</dbReference>
<keyword evidence="2" id="KW-1185">Reference proteome</keyword>
<dbReference type="STRING" id="1208920.CONE_0235"/>
<dbReference type="RefSeq" id="WP_015396748.1">
    <property type="nucleotide sequence ID" value="NC_020299.1"/>
</dbReference>
<dbReference type="KEGG" id="kon:CONE_0235"/>
<dbReference type="AlphaFoldDB" id="M1M7N6"/>
<dbReference type="Gene3D" id="1.10.10.640">
    <property type="entry name" value="phospholipid-binding protein"/>
    <property type="match status" value="1"/>
</dbReference>